<dbReference type="Pfam" id="PF01614">
    <property type="entry name" value="IclR_C"/>
    <property type="match status" value="1"/>
</dbReference>
<evidence type="ECO:0000313" key="6">
    <source>
        <dbReference type="EMBL" id="MDT0260994.1"/>
    </source>
</evidence>
<dbReference type="Proteomes" id="UP001183176">
    <property type="component" value="Unassembled WGS sequence"/>
</dbReference>
<protein>
    <submittedName>
        <fullName evidence="6">IclR family transcriptional regulator</fullName>
    </submittedName>
</protein>
<comment type="caution">
    <text evidence="6">The sequence shown here is derived from an EMBL/GenBank/DDBJ whole genome shotgun (WGS) entry which is preliminary data.</text>
</comment>
<organism evidence="6 7">
    <name type="scientific">Jatrophihabitans lederbergiae</name>
    <dbReference type="NCBI Taxonomy" id="3075547"/>
    <lineage>
        <taxon>Bacteria</taxon>
        <taxon>Bacillati</taxon>
        <taxon>Actinomycetota</taxon>
        <taxon>Actinomycetes</taxon>
        <taxon>Jatrophihabitantales</taxon>
        <taxon>Jatrophihabitantaceae</taxon>
        <taxon>Jatrophihabitans</taxon>
    </lineage>
</organism>
<dbReference type="PANTHER" id="PTHR30136">
    <property type="entry name" value="HELIX-TURN-HELIX TRANSCRIPTIONAL REGULATOR, ICLR FAMILY"/>
    <property type="match status" value="1"/>
</dbReference>
<dbReference type="InterPro" id="IPR029016">
    <property type="entry name" value="GAF-like_dom_sf"/>
</dbReference>
<evidence type="ECO:0000259" key="5">
    <source>
        <dbReference type="PROSITE" id="PS51078"/>
    </source>
</evidence>
<gene>
    <name evidence="6" type="ORF">RM423_06255</name>
</gene>
<name>A0ABU2J8N1_9ACTN</name>
<dbReference type="Gene3D" id="1.10.10.10">
    <property type="entry name" value="Winged helix-like DNA-binding domain superfamily/Winged helix DNA-binding domain"/>
    <property type="match status" value="1"/>
</dbReference>
<dbReference type="EMBL" id="JAVREH010000005">
    <property type="protein sequence ID" value="MDT0260994.1"/>
    <property type="molecule type" value="Genomic_DNA"/>
</dbReference>
<evidence type="ECO:0000256" key="1">
    <source>
        <dbReference type="ARBA" id="ARBA00023015"/>
    </source>
</evidence>
<keyword evidence="3" id="KW-0804">Transcription</keyword>
<dbReference type="Pfam" id="PF09339">
    <property type="entry name" value="HTH_IclR"/>
    <property type="match status" value="1"/>
</dbReference>
<evidence type="ECO:0000256" key="3">
    <source>
        <dbReference type="ARBA" id="ARBA00023163"/>
    </source>
</evidence>
<sequence>MANSVEHAPSVPTLSSTRAVERALDLLAEVCAQGSIALSDCARRAEIPTSTALRLLRTLENSDFVTRDADGLFGAGPRLLQLGAAALGRNHLSKIAQPCLERVVLATGESAYLAVRGPGDTALYLAVVEGTHAIRHTSWVGRTVPLRASAVGAALRGDVGDLGYVALRSAVEPDVTSIAAPIRRPDGVAGAVSLVGPTYRISDETMRHYGAMLHDEAAGLSAHFEALSSTGRGVTRA</sequence>
<dbReference type="InterPro" id="IPR005471">
    <property type="entry name" value="Tscrpt_reg_IclR_N"/>
</dbReference>
<keyword evidence="1" id="KW-0805">Transcription regulation</keyword>
<dbReference type="PROSITE" id="PS51077">
    <property type="entry name" value="HTH_ICLR"/>
    <property type="match status" value="1"/>
</dbReference>
<keyword evidence="7" id="KW-1185">Reference proteome</keyword>
<dbReference type="InterPro" id="IPR014757">
    <property type="entry name" value="Tscrpt_reg_IclR_C"/>
</dbReference>
<dbReference type="PROSITE" id="PS51078">
    <property type="entry name" value="ICLR_ED"/>
    <property type="match status" value="1"/>
</dbReference>
<feature type="domain" description="HTH iclR-type" evidence="4">
    <location>
        <begin position="17"/>
        <end position="77"/>
    </location>
</feature>
<accession>A0ABU2J8N1</accession>
<dbReference type="InterPro" id="IPR050707">
    <property type="entry name" value="HTH_MetabolicPath_Reg"/>
</dbReference>
<dbReference type="PANTHER" id="PTHR30136:SF24">
    <property type="entry name" value="HTH-TYPE TRANSCRIPTIONAL REPRESSOR ALLR"/>
    <property type="match status" value="1"/>
</dbReference>
<evidence type="ECO:0000256" key="2">
    <source>
        <dbReference type="ARBA" id="ARBA00023125"/>
    </source>
</evidence>
<dbReference type="SMART" id="SM00346">
    <property type="entry name" value="HTH_ICLR"/>
    <property type="match status" value="1"/>
</dbReference>
<evidence type="ECO:0000259" key="4">
    <source>
        <dbReference type="PROSITE" id="PS51077"/>
    </source>
</evidence>
<dbReference type="InterPro" id="IPR036390">
    <property type="entry name" value="WH_DNA-bd_sf"/>
</dbReference>
<reference evidence="7" key="1">
    <citation type="submission" date="2023-07" db="EMBL/GenBank/DDBJ databases">
        <title>30 novel species of actinomycetes from the DSMZ collection.</title>
        <authorList>
            <person name="Nouioui I."/>
        </authorList>
    </citation>
    <scope>NUCLEOTIDE SEQUENCE [LARGE SCALE GENOMIC DNA]</scope>
    <source>
        <strain evidence="7">DSM 44399</strain>
    </source>
</reference>
<dbReference type="RefSeq" id="WP_311422149.1">
    <property type="nucleotide sequence ID" value="NZ_JAVREH010000005.1"/>
</dbReference>
<proteinExistence type="predicted"/>
<keyword evidence="2" id="KW-0238">DNA-binding</keyword>
<dbReference type="SUPFAM" id="SSF55781">
    <property type="entry name" value="GAF domain-like"/>
    <property type="match status" value="1"/>
</dbReference>
<dbReference type="SUPFAM" id="SSF46785">
    <property type="entry name" value="Winged helix' DNA-binding domain"/>
    <property type="match status" value="1"/>
</dbReference>
<feature type="domain" description="IclR-ED" evidence="5">
    <location>
        <begin position="78"/>
        <end position="237"/>
    </location>
</feature>
<dbReference type="InterPro" id="IPR036388">
    <property type="entry name" value="WH-like_DNA-bd_sf"/>
</dbReference>
<evidence type="ECO:0000313" key="7">
    <source>
        <dbReference type="Proteomes" id="UP001183176"/>
    </source>
</evidence>
<dbReference type="Gene3D" id="3.30.450.40">
    <property type="match status" value="2"/>
</dbReference>